<sequence>MSKDLVYRGRTLMLHEHEGHLESGLSSTGRVLYLDYSCSPLSPNNNMHNARIGQIMVTRNAEDQLHR</sequence>
<evidence type="ECO:0000313" key="1">
    <source>
        <dbReference type="EMBL" id="AIZ06010.1"/>
    </source>
</evidence>
<dbReference type="AlphaFoldDB" id="A0A0A7HML7"/>
<organism evidence="1">
    <name type="scientific">Zea nicaraguensis</name>
    <dbReference type="NCBI Taxonomy" id="1293079"/>
    <lineage>
        <taxon>Eukaryota</taxon>
        <taxon>Viridiplantae</taxon>
        <taxon>Streptophyta</taxon>
        <taxon>Embryophyta</taxon>
        <taxon>Tracheophyta</taxon>
        <taxon>Spermatophyta</taxon>
        <taxon>Magnoliopsida</taxon>
        <taxon>Liliopsida</taxon>
        <taxon>Poales</taxon>
        <taxon>Poaceae</taxon>
        <taxon>PACMAD clade</taxon>
        <taxon>Panicoideae</taxon>
        <taxon>Andropogonodae</taxon>
        <taxon>Andropogoneae</taxon>
        <taxon>Tripsacinae</taxon>
        <taxon>Zea</taxon>
    </lineage>
</organism>
<proteinExistence type="evidence at transcript level"/>
<name>A0A0A7HML7_9POAL</name>
<accession>A0A0A7HML7</accession>
<dbReference type="EMBL" id="KP195115">
    <property type="protein sequence ID" value="AIZ06010.1"/>
    <property type="molecule type" value="mRNA"/>
</dbReference>
<protein>
    <submittedName>
        <fullName evidence="1">Uncharacterized protein</fullName>
    </submittedName>
</protein>
<reference evidence="1" key="1">
    <citation type="submission" date="2014-11" db="EMBL/GenBank/DDBJ databases">
        <title>De novo assembly of Zea nicaraguensis root transcriptome identified 5268 full-length transcripts.</title>
        <authorList>
            <person name="Jiang W."/>
            <person name="Liu H."/>
            <person name="Wu Y."/>
            <person name="Zhang S."/>
            <person name="Liu J."/>
            <person name="Lu Y."/>
            <person name="Tang Q."/>
            <person name="Rong T."/>
        </authorList>
    </citation>
    <scope>NUCLEOTIDE SEQUENCE</scope>
</reference>